<evidence type="ECO:0000256" key="10">
    <source>
        <dbReference type="ARBA" id="ARBA00023170"/>
    </source>
</evidence>
<feature type="transmembrane region" description="Helical" evidence="14">
    <location>
        <begin position="120"/>
        <end position="141"/>
    </location>
</feature>
<dbReference type="AlphaFoldDB" id="A0A4W4FLY9"/>
<protein>
    <recommendedName>
        <fullName evidence="2">Thromboxane A2 receptor</fullName>
    </recommendedName>
    <alternativeName>
        <fullName evidence="13">Prostanoid TP receptor</fullName>
    </alternativeName>
</protein>
<gene>
    <name evidence="16" type="primary">TBXA2R</name>
</gene>
<dbReference type="InterPro" id="IPR017452">
    <property type="entry name" value="GPCR_Rhodpsn_7TM"/>
</dbReference>
<feature type="domain" description="G-protein coupled receptors family 1 profile" evidence="15">
    <location>
        <begin position="53"/>
        <end position="310"/>
    </location>
</feature>
<reference evidence="17" key="1">
    <citation type="journal article" date="2014" name="Science">
        <title>Nonhuman genetics. Genomic basis for the convergent evolution of electric organs.</title>
        <authorList>
            <person name="Gallant J.R."/>
            <person name="Traeger L.L."/>
            <person name="Volkening J.D."/>
            <person name="Moffett H."/>
            <person name="Chen P.H."/>
            <person name="Novina C.D."/>
            <person name="Phillips G.N.Jr."/>
            <person name="Anand R."/>
            <person name="Wells G.B."/>
            <person name="Pinch M."/>
            <person name="Guth R."/>
            <person name="Unguez G.A."/>
            <person name="Albert J.S."/>
            <person name="Zakon H.H."/>
            <person name="Samanta M.P."/>
            <person name="Sussman M.R."/>
        </authorList>
    </citation>
    <scope>NUCLEOTIDE SEQUENCE [LARGE SCALE GENOMIC DNA]</scope>
</reference>
<keyword evidence="5 14" id="KW-0812">Transmembrane</keyword>
<dbReference type="PRINTS" id="PR00429">
    <property type="entry name" value="THROMBOXANER"/>
</dbReference>
<dbReference type="SUPFAM" id="SSF81321">
    <property type="entry name" value="Family A G protein-coupled receptor-like"/>
    <property type="match status" value="1"/>
</dbReference>
<evidence type="ECO:0000256" key="14">
    <source>
        <dbReference type="SAM" id="Phobius"/>
    </source>
</evidence>
<dbReference type="Gene3D" id="1.20.1070.10">
    <property type="entry name" value="Rhodopsin 7-helix transmembrane proteins"/>
    <property type="match status" value="1"/>
</dbReference>
<keyword evidence="17" id="KW-1185">Reference proteome</keyword>
<name>A0A4W4FLY9_ELEEL</name>
<comment type="subcellular location">
    <subcellularLocation>
        <location evidence="1">Cell membrane</location>
        <topology evidence="1">Multi-pass membrane protein</topology>
    </subcellularLocation>
</comment>
<accession>A0A4W4FLY9</accession>
<evidence type="ECO:0000313" key="17">
    <source>
        <dbReference type="Proteomes" id="UP000314983"/>
    </source>
</evidence>
<dbReference type="PANTHER" id="PTHR11866:SF5">
    <property type="entry name" value="THROMBOXANE A2 RECEPTOR"/>
    <property type="match status" value="1"/>
</dbReference>
<keyword evidence="7" id="KW-0297">G-protein coupled receptor</keyword>
<dbReference type="GO" id="GO:0045777">
    <property type="term" value="P:positive regulation of blood pressure"/>
    <property type="evidence" value="ECO:0007669"/>
    <property type="project" value="TreeGrafter"/>
</dbReference>
<dbReference type="GO" id="GO:0007204">
    <property type="term" value="P:positive regulation of cytosolic calcium ion concentration"/>
    <property type="evidence" value="ECO:0007669"/>
    <property type="project" value="TreeGrafter"/>
</dbReference>
<keyword evidence="10" id="KW-0675">Receptor</keyword>
<dbReference type="InterPro" id="IPR000276">
    <property type="entry name" value="GPCR_Rhodpsn"/>
</dbReference>
<evidence type="ECO:0000256" key="12">
    <source>
        <dbReference type="ARBA" id="ARBA00023224"/>
    </source>
</evidence>
<evidence type="ECO:0000256" key="3">
    <source>
        <dbReference type="ARBA" id="ARBA00022475"/>
    </source>
</evidence>
<evidence type="ECO:0000256" key="2">
    <source>
        <dbReference type="ARBA" id="ARBA00017628"/>
    </source>
</evidence>
<evidence type="ECO:0000256" key="1">
    <source>
        <dbReference type="ARBA" id="ARBA00004651"/>
    </source>
</evidence>
<feature type="transmembrane region" description="Helical" evidence="14">
    <location>
        <begin position="205"/>
        <end position="238"/>
    </location>
</feature>
<evidence type="ECO:0000256" key="7">
    <source>
        <dbReference type="ARBA" id="ARBA00023040"/>
    </source>
</evidence>
<feature type="transmembrane region" description="Helical" evidence="14">
    <location>
        <begin position="76"/>
        <end position="100"/>
    </location>
</feature>
<keyword evidence="6 14" id="KW-1133">Transmembrane helix</keyword>
<dbReference type="PANTHER" id="PTHR11866">
    <property type="entry name" value="G-PROTEIN COUPLED RECEPTOR FAMILY 1 MEMBER"/>
    <property type="match status" value="1"/>
</dbReference>
<dbReference type="GO" id="GO:0045907">
    <property type="term" value="P:positive regulation of vasoconstriction"/>
    <property type="evidence" value="ECO:0007669"/>
    <property type="project" value="TreeGrafter"/>
</dbReference>
<dbReference type="GO" id="GO:0006954">
    <property type="term" value="P:inflammatory response"/>
    <property type="evidence" value="ECO:0007669"/>
    <property type="project" value="TreeGrafter"/>
</dbReference>
<evidence type="ECO:0000256" key="6">
    <source>
        <dbReference type="ARBA" id="ARBA00022989"/>
    </source>
</evidence>
<dbReference type="GO" id="GO:0007189">
    <property type="term" value="P:adenylate cyclase-activating G protein-coupled receptor signaling pathway"/>
    <property type="evidence" value="ECO:0007669"/>
    <property type="project" value="TreeGrafter"/>
</dbReference>
<evidence type="ECO:0000256" key="5">
    <source>
        <dbReference type="ARBA" id="ARBA00022692"/>
    </source>
</evidence>
<reference evidence="16" key="4">
    <citation type="submission" date="2025-08" db="UniProtKB">
        <authorList>
            <consortium name="Ensembl"/>
        </authorList>
    </citation>
    <scope>IDENTIFICATION</scope>
</reference>
<dbReference type="PROSITE" id="PS00237">
    <property type="entry name" value="G_PROTEIN_RECEP_F1_1"/>
    <property type="match status" value="1"/>
</dbReference>
<evidence type="ECO:0000256" key="11">
    <source>
        <dbReference type="ARBA" id="ARBA00023180"/>
    </source>
</evidence>
<keyword evidence="3" id="KW-1003">Cell membrane</keyword>
<feature type="transmembrane region" description="Helical" evidence="14">
    <location>
        <begin position="294"/>
        <end position="313"/>
    </location>
</feature>
<evidence type="ECO:0000256" key="8">
    <source>
        <dbReference type="ARBA" id="ARBA00023136"/>
    </source>
</evidence>
<keyword evidence="9" id="KW-1015">Disulfide bond</keyword>
<evidence type="ECO:0000313" key="16">
    <source>
        <dbReference type="Ensembl" id="ENSEEEP00000025087.2"/>
    </source>
</evidence>
<feature type="transmembrane region" description="Helical" evidence="14">
    <location>
        <begin position="40"/>
        <end position="64"/>
    </location>
</feature>
<dbReference type="PROSITE" id="PS50262">
    <property type="entry name" value="G_PROTEIN_RECEP_F1_2"/>
    <property type="match status" value="1"/>
</dbReference>
<dbReference type="Pfam" id="PF00001">
    <property type="entry name" value="7tm_1"/>
    <property type="match status" value="1"/>
</dbReference>
<evidence type="ECO:0000256" key="4">
    <source>
        <dbReference type="ARBA" id="ARBA00022553"/>
    </source>
</evidence>
<proteinExistence type="predicted"/>
<reference evidence="16" key="3">
    <citation type="submission" date="2020-05" db="EMBL/GenBank/DDBJ databases">
        <title>Electrophorus electricus (electric eel) genome, fEleEle1, primary haplotype.</title>
        <authorList>
            <person name="Myers G."/>
            <person name="Meyer A."/>
            <person name="Fedrigo O."/>
            <person name="Formenti G."/>
            <person name="Rhie A."/>
            <person name="Tracey A."/>
            <person name="Sims Y."/>
            <person name="Jarvis E.D."/>
        </authorList>
    </citation>
    <scope>NUCLEOTIDE SEQUENCE [LARGE SCALE GENOMIC DNA]</scope>
</reference>
<dbReference type="InterPro" id="IPR001105">
    <property type="entry name" value="Thbox_rcpt"/>
</dbReference>
<dbReference type="PRINTS" id="PR01788">
    <property type="entry name" value="PROSTANOIDR"/>
</dbReference>
<feature type="transmembrane region" description="Helical" evidence="14">
    <location>
        <begin position="259"/>
        <end position="282"/>
    </location>
</feature>
<dbReference type="Ensembl" id="ENSEEET00000025375.2">
    <property type="protein sequence ID" value="ENSEEEP00000025087.2"/>
    <property type="gene ID" value="ENSEEEG00000012163.2"/>
</dbReference>
<dbReference type="FunFam" id="1.20.1070.10:FF:000163">
    <property type="entry name" value="Thromboxane A2 receptor"/>
    <property type="match status" value="1"/>
</dbReference>
<keyword evidence="4" id="KW-0597">Phosphoprotein</keyword>
<dbReference type="Proteomes" id="UP000314983">
    <property type="component" value="Chromosome 26"/>
</dbReference>
<evidence type="ECO:0000259" key="15">
    <source>
        <dbReference type="PROSITE" id="PS50262"/>
    </source>
</evidence>
<reference evidence="17" key="2">
    <citation type="journal article" date="2017" name="Sci. Adv.">
        <title>A tail of two voltages: Proteomic comparison of the three electric organs of the electric eel.</title>
        <authorList>
            <person name="Traeger L.L."/>
            <person name="Sabat G."/>
            <person name="Barrett-Wilt G.A."/>
            <person name="Wells G.B."/>
            <person name="Sussman M.R."/>
        </authorList>
    </citation>
    <scope>NUCLEOTIDE SEQUENCE [LARGE SCALE GENOMIC DNA]</scope>
</reference>
<sequence length="363" mass="40096">IFFKCRNSVSQEATQCNGSVAFCFSGNQSGFNNTHAVASAYFSAIFSVLGLGSNLFAFVVLVNAFRRTHSRSRSSFLLFLGALVVTDFMGLLFTGSIVVFFRSSGLRWMDLDPGCHLCNFMGMTMIFYGLSPLLLGTAMAVERFVGINRPFARSTAMSRSRVCWVVVGIVAMAGCISLLPLLGLGSYHIQNPGSWCFLNIRPEPLDVVFCLVFSLVGLLSLATSFVLNTTSVVTLLRVCCSQDSVQRKRDYEVEMMVQLIFIMLIATICWCPLLTFIAKTVLFKRGLHVQQLLLWIRFATGNQVLDPWVYILFRRSVLRRVYPGIGRSRGSVASLRSSFTISRKLTPASLGGASEQGEAEPRG</sequence>
<keyword evidence="11" id="KW-0325">Glycoprotein</keyword>
<keyword evidence="8 14" id="KW-0472">Membrane</keyword>
<feature type="transmembrane region" description="Helical" evidence="14">
    <location>
        <begin position="162"/>
        <end position="185"/>
    </location>
</feature>
<dbReference type="InterPro" id="IPR008365">
    <property type="entry name" value="Prostanoid_rcpt"/>
</dbReference>
<evidence type="ECO:0000256" key="9">
    <source>
        <dbReference type="ARBA" id="ARBA00023157"/>
    </source>
</evidence>
<reference evidence="16" key="5">
    <citation type="submission" date="2025-09" db="UniProtKB">
        <authorList>
            <consortium name="Ensembl"/>
        </authorList>
    </citation>
    <scope>IDENTIFICATION</scope>
</reference>
<dbReference type="GO" id="GO:0005886">
    <property type="term" value="C:plasma membrane"/>
    <property type="evidence" value="ECO:0007669"/>
    <property type="project" value="UniProtKB-SubCell"/>
</dbReference>
<dbReference type="STRING" id="8005.ENSEEEP00000025087"/>
<keyword evidence="12" id="KW-0807">Transducer</keyword>
<dbReference type="GO" id="GO:0004960">
    <property type="term" value="F:thromboxane receptor activity"/>
    <property type="evidence" value="ECO:0007669"/>
    <property type="project" value="InterPro"/>
</dbReference>
<organism evidence="16 17">
    <name type="scientific">Electrophorus electricus</name>
    <name type="common">Electric eel</name>
    <name type="synonym">Gymnotus electricus</name>
    <dbReference type="NCBI Taxonomy" id="8005"/>
    <lineage>
        <taxon>Eukaryota</taxon>
        <taxon>Metazoa</taxon>
        <taxon>Chordata</taxon>
        <taxon>Craniata</taxon>
        <taxon>Vertebrata</taxon>
        <taxon>Euteleostomi</taxon>
        <taxon>Actinopterygii</taxon>
        <taxon>Neopterygii</taxon>
        <taxon>Teleostei</taxon>
        <taxon>Ostariophysi</taxon>
        <taxon>Gymnotiformes</taxon>
        <taxon>Gymnotoidei</taxon>
        <taxon>Gymnotidae</taxon>
        <taxon>Electrophorus</taxon>
    </lineage>
</organism>
<evidence type="ECO:0000256" key="13">
    <source>
        <dbReference type="ARBA" id="ARBA00029815"/>
    </source>
</evidence>
<dbReference type="GeneTree" id="ENSGT01030000234559"/>